<feature type="signal peptide" evidence="1">
    <location>
        <begin position="1"/>
        <end position="35"/>
    </location>
</feature>
<protein>
    <recommendedName>
        <fullName evidence="2">DUF2059 domain-containing protein</fullName>
    </recommendedName>
</protein>
<feature type="chain" id="PRO_5004472326" description="DUF2059 domain-containing protein" evidence="1">
    <location>
        <begin position="36"/>
        <end position="179"/>
    </location>
</feature>
<dbReference type="Proteomes" id="UP000014174">
    <property type="component" value="Unassembled WGS sequence"/>
</dbReference>
<keyword evidence="4" id="KW-1185">Reference proteome</keyword>
<gene>
    <name evidence="3" type="ORF">ADIARSV_1304</name>
</gene>
<dbReference type="InterPro" id="IPR018637">
    <property type="entry name" value="DUF2059"/>
</dbReference>
<evidence type="ECO:0000313" key="3">
    <source>
        <dbReference type="EMBL" id="EOR95485.1"/>
    </source>
</evidence>
<keyword evidence="1" id="KW-0732">Signal</keyword>
<proteinExistence type="predicted"/>
<accession>R9GVC7</accession>
<evidence type="ECO:0000313" key="4">
    <source>
        <dbReference type="Proteomes" id="UP000014174"/>
    </source>
</evidence>
<dbReference type="EMBL" id="AQPN01000049">
    <property type="protein sequence ID" value="EOR95485.1"/>
    <property type="molecule type" value="Genomic_DNA"/>
</dbReference>
<dbReference type="STRING" id="1150600.ADIARSV_1304"/>
<dbReference type="AlphaFoldDB" id="R9GVC7"/>
<dbReference type="Pfam" id="PF09832">
    <property type="entry name" value="DUF2059"/>
    <property type="match status" value="1"/>
</dbReference>
<dbReference type="eggNOG" id="COG3184">
    <property type="taxonomic scope" value="Bacteria"/>
</dbReference>
<feature type="domain" description="DUF2059" evidence="2">
    <location>
        <begin position="99"/>
        <end position="155"/>
    </location>
</feature>
<evidence type="ECO:0000256" key="1">
    <source>
        <dbReference type="SAM" id="SignalP"/>
    </source>
</evidence>
<comment type="caution">
    <text evidence="3">The sequence shown here is derived from an EMBL/GenBank/DDBJ whole genome shotgun (WGS) entry which is preliminary data.</text>
</comment>
<reference evidence="3 4" key="1">
    <citation type="journal article" date="2013" name="Genome Announc.">
        <title>Draft Genome Sequence of Arcticibacter svalbardensis Strain MN12-7T, a Member of the Family Sphingobacteriaceae Isolated from an Arctic Soil Sample.</title>
        <authorList>
            <person name="Shivaji S."/>
            <person name="Ara S."/>
            <person name="Prasad S."/>
            <person name="Manasa B.P."/>
            <person name="Begum Z."/>
            <person name="Singh A."/>
            <person name="Kumar Pinnaka A."/>
        </authorList>
    </citation>
    <scope>NUCLEOTIDE SEQUENCE [LARGE SCALE GENOMIC DNA]</scope>
    <source>
        <strain evidence="3 4">MN12-7</strain>
    </source>
</reference>
<evidence type="ECO:0000259" key="2">
    <source>
        <dbReference type="Pfam" id="PF09832"/>
    </source>
</evidence>
<dbReference type="RefSeq" id="WP_016194545.1">
    <property type="nucleotide sequence ID" value="NZ_AQPN01000049.1"/>
</dbReference>
<organism evidence="3 4">
    <name type="scientific">Arcticibacter svalbardensis MN12-7</name>
    <dbReference type="NCBI Taxonomy" id="1150600"/>
    <lineage>
        <taxon>Bacteria</taxon>
        <taxon>Pseudomonadati</taxon>
        <taxon>Bacteroidota</taxon>
        <taxon>Sphingobacteriia</taxon>
        <taxon>Sphingobacteriales</taxon>
        <taxon>Sphingobacteriaceae</taxon>
        <taxon>Arcticibacter</taxon>
    </lineage>
</organism>
<name>R9GVC7_9SPHI</name>
<sequence length="179" mass="20553">MEIILPFEKNNRIMKKNILLALLLSGLSFSSFAQASNEKVVELFQIMKSDKMMSGMMDNMMAIMGQQGGSLKNKADNKAFTEYMNYVTQEGKVMMKKIMNEDMVTLYSKYFTNEEIQYYIDFYATPAGKKMLEMTPAIQKEFMTSFMANDMPAFQSKLKTKLEELHNQYPASNPATAKK</sequence>